<comment type="caution">
    <text evidence="1">The sequence shown here is derived from an EMBL/GenBank/DDBJ whole genome shotgun (WGS) entry which is preliminary data.</text>
</comment>
<dbReference type="EMBL" id="SRYG01000013">
    <property type="protein sequence ID" value="TGY65736.1"/>
    <property type="molecule type" value="Genomic_DNA"/>
</dbReference>
<keyword evidence="2" id="KW-1185">Reference proteome</keyword>
<dbReference type="Proteomes" id="UP000308836">
    <property type="component" value="Unassembled WGS sequence"/>
</dbReference>
<name>A0AC61R796_9FIRM</name>
<accession>A0AC61R796</accession>
<evidence type="ECO:0000313" key="1">
    <source>
        <dbReference type="EMBL" id="TGY65736.1"/>
    </source>
</evidence>
<organism evidence="1 2">
    <name type="scientific">Dubosiella muris</name>
    <dbReference type="NCBI Taxonomy" id="3038133"/>
    <lineage>
        <taxon>Bacteria</taxon>
        <taxon>Bacillati</taxon>
        <taxon>Bacillota</taxon>
        <taxon>Erysipelotrichia</taxon>
        <taxon>Erysipelotrichales</taxon>
        <taxon>Erysipelotrichaceae</taxon>
        <taxon>Dubosiella</taxon>
    </lineage>
</organism>
<gene>
    <name evidence="1" type="ORF">E5336_07075</name>
</gene>
<protein>
    <submittedName>
        <fullName evidence="1">Uncharacterized protein</fullName>
    </submittedName>
</protein>
<proteinExistence type="predicted"/>
<sequence length="341" mass="39832">MSNKDISQKDLLRIPSVVASLINFLLYDNKTVIRASQIRYIDLSEHFFFDKLLRPVFPDVCVFVSGSKRNLPFILCFENQTRSDSTMAVRNFIYIAAVFLWQLRQKHSSGFEWTKNRFVPCVVFTLHYGRFAWKPKSFRELFQFDSYPCLQPFLTDYKMNVENIACWDREKIESIRSDFRFIADYCAQMRASHGKTYEPPTTWPIEHVEQTLTALAALSQDPDLKKVFDEYVQQFKTNEQKGAPTMASVIAHILQRGERIGEQRGEQRGEKRGRQLGFQEAERKFEKKLHTLTREHNEMISTFVILAQKRMVEQGLSASEALDQLGYPETIRAKVLPFLVN</sequence>
<evidence type="ECO:0000313" key="2">
    <source>
        <dbReference type="Proteomes" id="UP000308836"/>
    </source>
</evidence>
<reference evidence="1" key="1">
    <citation type="submission" date="2019-04" db="EMBL/GenBank/DDBJ databases">
        <title>Microbes associate with the intestines of laboratory mice.</title>
        <authorList>
            <person name="Navarre W."/>
            <person name="Wong E."/>
            <person name="Huang K."/>
            <person name="Tropini C."/>
            <person name="Ng K."/>
            <person name="Yu B."/>
        </authorList>
    </citation>
    <scope>NUCLEOTIDE SEQUENCE</scope>
    <source>
        <strain evidence="1">NM09_H32</strain>
    </source>
</reference>